<keyword evidence="1" id="KW-1133">Transmembrane helix</keyword>
<evidence type="ECO:0000313" key="2">
    <source>
        <dbReference type="EMBL" id="HJC41878.1"/>
    </source>
</evidence>
<dbReference type="EMBL" id="DWWJ01000188">
    <property type="protein sequence ID" value="HJC41878.1"/>
    <property type="molecule type" value="Genomic_DNA"/>
</dbReference>
<dbReference type="Proteomes" id="UP000823882">
    <property type="component" value="Unassembled WGS sequence"/>
</dbReference>
<keyword evidence="1" id="KW-0472">Membrane</keyword>
<reference evidence="2" key="2">
    <citation type="submission" date="2021-04" db="EMBL/GenBank/DDBJ databases">
        <authorList>
            <person name="Gilroy R."/>
        </authorList>
    </citation>
    <scope>NUCLEOTIDE SEQUENCE</scope>
    <source>
        <strain evidence="2">CHK186-1790</strain>
    </source>
</reference>
<protein>
    <submittedName>
        <fullName evidence="2">DUF2812 domain-containing protein</fullName>
    </submittedName>
</protein>
<feature type="transmembrane region" description="Helical" evidence="1">
    <location>
        <begin position="159"/>
        <end position="179"/>
    </location>
</feature>
<dbReference type="AlphaFoldDB" id="A0A9D2SZU0"/>
<reference evidence="2" key="1">
    <citation type="journal article" date="2021" name="PeerJ">
        <title>Extensive microbial diversity within the chicken gut microbiome revealed by metagenomics and culture.</title>
        <authorList>
            <person name="Gilroy R."/>
            <person name="Ravi A."/>
            <person name="Getino M."/>
            <person name="Pursley I."/>
            <person name="Horton D.L."/>
            <person name="Alikhan N.F."/>
            <person name="Baker D."/>
            <person name="Gharbi K."/>
            <person name="Hall N."/>
            <person name="Watson M."/>
            <person name="Adriaenssens E.M."/>
            <person name="Foster-Nyarko E."/>
            <person name="Jarju S."/>
            <person name="Secka A."/>
            <person name="Antonio M."/>
            <person name="Oren A."/>
            <person name="Chaudhuri R.R."/>
            <person name="La Ragione R."/>
            <person name="Hildebrand F."/>
            <person name="Pallen M.J."/>
        </authorList>
    </citation>
    <scope>NUCLEOTIDE SEQUENCE</scope>
    <source>
        <strain evidence="2">CHK186-1790</strain>
    </source>
</reference>
<feature type="transmembrane region" description="Helical" evidence="1">
    <location>
        <begin position="122"/>
        <end position="139"/>
    </location>
</feature>
<dbReference type="Pfam" id="PF11193">
    <property type="entry name" value="DUF2812"/>
    <property type="match status" value="1"/>
</dbReference>
<proteinExistence type="predicted"/>
<dbReference type="InterPro" id="IPR021359">
    <property type="entry name" value="DUF2812"/>
</dbReference>
<sequence>MKNAFVRRLVPVDFLDLDGLELWLEEMAAKGLHFQGFGALFAHFQRGAPAQVRYHAEPTPDKRRDVIPGQAADCGELGWRYVEKIGWLAIFRTIAPDAPDFHTDPVTQSYTLERMTRTMTRYTWLLLAFMIPLTAFLIWARLDSSFGLVLDLVRYGSLYTSFVFLLDLVLTVHIVREVWGLCRLRRRLRAGIPHQRPARWRHTGLVRQGYTLLLCVLALAQSGGACAYFLGPTRWSTELSSLDRPAPVLSLAELEGEGYAPEPFGYPGYEGPDRDNYVSYEWKLLARIYEVDQAGVVDGDRRRLDMEWYSLTLPFLAAPLLDDLMDYHLYDLPYRPERYAIEELTVSGFDRLVVVDNVSYGGQQLFAQVGRRVVYLDYSGPLDLRDHLEDVAGLLAWSGQNRTDV</sequence>
<keyword evidence="1" id="KW-0812">Transmembrane</keyword>
<feature type="transmembrane region" description="Helical" evidence="1">
    <location>
        <begin position="209"/>
        <end position="231"/>
    </location>
</feature>
<evidence type="ECO:0000256" key="1">
    <source>
        <dbReference type="SAM" id="Phobius"/>
    </source>
</evidence>
<name>A0A9D2SZU0_9FIRM</name>
<evidence type="ECO:0000313" key="3">
    <source>
        <dbReference type="Proteomes" id="UP000823882"/>
    </source>
</evidence>
<comment type="caution">
    <text evidence="2">The sequence shown here is derived from an EMBL/GenBank/DDBJ whole genome shotgun (WGS) entry which is preliminary data.</text>
</comment>
<gene>
    <name evidence="2" type="ORF">H9701_10065</name>
</gene>
<accession>A0A9D2SZU0</accession>
<organism evidence="2 3">
    <name type="scientific">Candidatus Intestinimonas pullistercoris</name>
    <dbReference type="NCBI Taxonomy" id="2838623"/>
    <lineage>
        <taxon>Bacteria</taxon>
        <taxon>Bacillati</taxon>
        <taxon>Bacillota</taxon>
        <taxon>Clostridia</taxon>
        <taxon>Eubacteriales</taxon>
        <taxon>Intestinimonas</taxon>
    </lineage>
</organism>